<protein>
    <submittedName>
        <fullName evidence="2">Uncharacterized protein</fullName>
    </submittedName>
</protein>
<dbReference type="GeneID" id="36842065"/>
<feature type="region of interest" description="Disordered" evidence="1">
    <location>
        <begin position="318"/>
        <end position="349"/>
    </location>
</feature>
<name>A0A2U7UGT4_9VIRU</name>
<gene>
    <name evidence="2" type="ORF">pmac_cds_922</name>
</gene>
<reference evidence="2" key="1">
    <citation type="journal article" date="2018" name="Nat. Commun.">
        <title>Diversity and evolution of the emerging Pandoraviridae family.</title>
        <authorList>
            <person name="Legendre M."/>
            <person name="Fabre E."/>
            <person name="Poirot O."/>
            <person name="Jeudy S."/>
            <person name="Lartigue A."/>
            <person name="Alempic J.M."/>
            <person name="Beucher L."/>
            <person name="Philippe N."/>
            <person name="Bertaux L."/>
            <person name="Christo-Foroux E."/>
            <person name="Labadie K."/>
            <person name="Coute Y."/>
            <person name="Abergel C."/>
            <person name="Claverie J.M."/>
        </authorList>
    </citation>
    <scope>NUCLEOTIDE SEQUENCE [LARGE SCALE GENOMIC DNA]</scope>
    <source>
        <strain evidence="2">Macleodensis</strain>
    </source>
</reference>
<dbReference type="Proteomes" id="UP000249758">
    <property type="component" value="Segment"/>
</dbReference>
<organism evidence="2">
    <name type="scientific">Pandoravirus macleodensis</name>
    <dbReference type="NCBI Taxonomy" id="2107707"/>
    <lineage>
        <taxon>Viruses</taxon>
        <taxon>Pandoravirus</taxon>
    </lineage>
</organism>
<feature type="compositionally biased region" description="Polar residues" evidence="1">
    <location>
        <begin position="399"/>
        <end position="413"/>
    </location>
</feature>
<sequence length="509" mass="55251">MRVESPNFVRLYCEVHDLYRHFAALDVIGDRASTTGGALGFDSFDDMCKRGLVIKRKDSVYRNMRVALIDVLMRDVVLRGLDEDAAVACRVSPSAYRCMIPMVNDWYDGDGDWLDISVEQLKTWAAASERTRFRNALMAVWIRARSIAEAKACAHPSQAHFDAAATIVRRQSSASTVATTAQTHANPPTRLPTDDEMDEMMKRWRIARAAARGPCRPYIVRGPLCTTCVSAKGDVGRFGPTIAKNGPTLEPLGGGAATTARADTHVAQRPVPWYDGPSLLTRALGARTTVASSGSDVVDACVGTKRTYDAMKGVGQDDNIVEKNGDGGPVAGRRRRLESGREKEEEEADRLRRGLSGALDLGDLGLMLQATARLVSRYTQEEMRAMVVEAYATRHRTGRSTGARSDTINGSTSGKDEAAAKGTMDDPDLWAPAAFVEWFAAHHETYGLANTPDYVWNTMVPPRSPNGVADPWSRSYWLCSSSSSSSSPPTLPSTSTTTISTTTSSPSSS</sequence>
<feature type="region of interest" description="Disordered" evidence="1">
    <location>
        <begin position="480"/>
        <end position="509"/>
    </location>
</feature>
<accession>A0A2U7UGT4</accession>
<dbReference type="KEGG" id="vg:36842065"/>
<dbReference type="RefSeq" id="YP_009481606.1">
    <property type="nucleotide sequence ID" value="NC_037665.1"/>
</dbReference>
<proteinExistence type="predicted"/>
<dbReference type="EMBL" id="MG011691">
    <property type="protein sequence ID" value="AVK77610.1"/>
    <property type="molecule type" value="Genomic_DNA"/>
</dbReference>
<evidence type="ECO:0000256" key="1">
    <source>
        <dbReference type="SAM" id="MobiDB-lite"/>
    </source>
</evidence>
<feature type="region of interest" description="Disordered" evidence="1">
    <location>
        <begin position="397"/>
        <end position="424"/>
    </location>
</feature>
<evidence type="ECO:0000313" key="2">
    <source>
        <dbReference type="EMBL" id="AVK77610.1"/>
    </source>
</evidence>